<dbReference type="Gene3D" id="3.10.50.10">
    <property type="match status" value="1"/>
</dbReference>
<dbReference type="PANTHER" id="PTHR46290:SF1">
    <property type="entry name" value="DI-N-ACETYLCHITOBIASE"/>
    <property type="match status" value="1"/>
</dbReference>
<dbReference type="AlphaFoldDB" id="A0A850XGS9"/>
<dbReference type="InterPro" id="IPR017853">
    <property type="entry name" value="GH"/>
</dbReference>
<dbReference type="PROSITE" id="PS51910">
    <property type="entry name" value="GH18_2"/>
    <property type="match status" value="1"/>
</dbReference>
<organism evidence="4 5">
    <name type="scientific">Piaya cayana</name>
    <name type="common">Common squirrel cuckoo</name>
    <dbReference type="NCBI Taxonomy" id="33601"/>
    <lineage>
        <taxon>Eukaryota</taxon>
        <taxon>Metazoa</taxon>
        <taxon>Chordata</taxon>
        <taxon>Craniata</taxon>
        <taxon>Vertebrata</taxon>
        <taxon>Euteleostomi</taxon>
        <taxon>Archelosauria</taxon>
        <taxon>Archosauria</taxon>
        <taxon>Dinosauria</taxon>
        <taxon>Saurischia</taxon>
        <taxon>Theropoda</taxon>
        <taxon>Coelurosauria</taxon>
        <taxon>Aves</taxon>
        <taxon>Neognathae</taxon>
        <taxon>Neoaves</taxon>
        <taxon>Otidimorphae</taxon>
        <taxon>Cuculiformes</taxon>
        <taxon>Coccyzidae</taxon>
        <taxon>Piaya</taxon>
    </lineage>
</organism>
<dbReference type="InterPro" id="IPR029070">
    <property type="entry name" value="Chitinase_insertion_sf"/>
</dbReference>
<name>A0A850XGS9_PIACA</name>
<comment type="caution">
    <text evidence="4">The sequence shown here is derived from an EMBL/GenBank/DDBJ whole genome shotgun (WGS) entry which is preliminary data.</text>
</comment>
<feature type="domain" description="GH18" evidence="3">
    <location>
        <begin position="1"/>
        <end position="116"/>
    </location>
</feature>
<evidence type="ECO:0000256" key="2">
    <source>
        <dbReference type="ARBA" id="ARBA00023295"/>
    </source>
</evidence>
<evidence type="ECO:0000259" key="3">
    <source>
        <dbReference type="PROSITE" id="PS51910"/>
    </source>
</evidence>
<reference evidence="4" key="1">
    <citation type="submission" date="2019-09" db="EMBL/GenBank/DDBJ databases">
        <title>Bird 10,000 Genomes (B10K) Project - Family phase.</title>
        <authorList>
            <person name="Zhang G."/>
        </authorList>
    </citation>
    <scope>NUCLEOTIDE SEQUENCE</scope>
    <source>
        <strain evidence="4">B10K-DU-008-47</strain>
        <tissue evidence="4">Mixed tissue sample</tissue>
    </source>
</reference>
<feature type="non-terminal residue" evidence="4">
    <location>
        <position position="116"/>
    </location>
</feature>
<dbReference type="PANTHER" id="PTHR46290">
    <property type="entry name" value="DI-N-ACETYLCHITOBIASE"/>
    <property type="match status" value="1"/>
</dbReference>
<dbReference type="GO" id="GO:0004568">
    <property type="term" value="F:chitinase activity"/>
    <property type="evidence" value="ECO:0007669"/>
    <property type="project" value="TreeGrafter"/>
</dbReference>
<keyword evidence="5" id="KW-1185">Reference proteome</keyword>
<dbReference type="InterPro" id="IPR051887">
    <property type="entry name" value="GH18_Domain-Containing"/>
</dbReference>
<dbReference type="EMBL" id="WAAB01021666">
    <property type="protein sequence ID" value="NWH80531.1"/>
    <property type="molecule type" value="Genomic_DNA"/>
</dbReference>
<dbReference type="GO" id="GO:0006032">
    <property type="term" value="P:chitin catabolic process"/>
    <property type="evidence" value="ECO:0007669"/>
    <property type="project" value="TreeGrafter"/>
</dbReference>
<keyword evidence="1" id="KW-0378">Hydrolase</keyword>
<gene>
    <name evidence="4" type="primary">Ctbs</name>
    <name evidence="4" type="ORF">PIACAY_R00407</name>
</gene>
<protein>
    <submittedName>
        <fullName evidence="4">DIAC acetylchitobiase</fullName>
    </submittedName>
</protein>
<dbReference type="Pfam" id="PF00704">
    <property type="entry name" value="Glyco_hydro_18"/>
    <property type="match status" value="1"/>
</dbReference>
<dbReference type="Proteomes" id="UP000653271">
    <property type="component" value="Unassembled WGS sequence"/>
</dbReference>
<evidence type="ECO:0000256" key="1">
    <source>
        <dbReference type="ARBA" id="ARBA00022801"/>
    </source>
</evidence>
<dbReference type="OrthoDB" id="73875at2759"/>
<proteinExistence type="predicted"/>
<dbReference type="SUPFAM" id="SSF51445">
    <property type="entry name" value="(Trans)glycosidases"/>
    <property type="match status" value="1"/>
</dbReference>
<keyword evidence="2" id="KW-0326">Glycosidase</keyword>
<evidence type="ECO:0000313" key="5">
    <source>
        <dbReference type="Proteomes" id="UP000653271"/>
    </source>
</evidence>
<evidence type="ECO:0000313" key="4">
    <source>
        <dbReference type="EMBL" id="NWH80531.1"/>
    </source>
</evidence>
<dbReference type="InterPro" id="IPR001223">
    <property type="entry name" value="Glyco_hydro18_cat"/>
</dbReference>
<dbReference type="GO" id="GO:0009313">
    <property type="term" value="P:oligosaccharide catabolic process"/>
    <property type="evidence" value="ECO:0007669"/>
    <property type="project" value="TreeGrafter"/>
</dbReference>
<dbReference type="FunFam" id="3.10.50.10:FF:000006">
    <property type="entry name" value="Chitobiase, di-N-acetyl"/>
    <property type="match status" value="1"/>
</dbReference>
<dbReference type="GO" id="GO:0005615">
    <property type="term" value="C:extracellular space"/>
    <property type="evidence" value="ECO:0007669"/>
    <property type="project" value="TreeGrafter"/>
</dbReference>
<accession>A0A850XGS9</accession>
<sequence>QDHICSIRKVSFHGAPCSDAAGRQVPYKDIMKQVNSSLTGLLWDEIQEAPFYEYKDSQGRFHQVWFDDPRSISLKAEYVKRLGLSGIGMWNGDCLNYAREPEAEQQTEAMWQALTP</sequence>
<feature type="non-terminal residue" evidence="4">
    <location>
        <position position="1"/>
    </location>
</feature>